<feature type="region of interest" description="Disordered" evidence="2">
    <location>
        <begin position="1"/>
        <end position="66"/>
    </location>
</feature>
<feature type="compositionally biased region" description="Acidic residues" evidence="2">
    <location>
        <begin position="27"/>
        <end position="46"/>
    </location>
</feature>
<name>A0AAV9H1M4_9PEZI</name>
<evidence type="ECO:0000256" key="1">
    <source>
        <dbReference type="SAM" id="Coils"/>
    </source>
</evidence>
<dbReference type="AlphaFoldDB" id="A0AAV9H1M4"/>
<dbReference type="Proteomes" id="UP001321760">
    <property type="component" value="Unassembled WGS sequence"/>
</dbReference>
<reference evidence="3" key="1">
    <citation type="journal article" date="2023" name="Mol. Phylogenet. Evol.">
        <title>Genome-scale phylogeny and comparative genomics of the fungal order Sordariales.</title>
        <authorList>
            <person name="Hensen N."/>
            <person name="Bonometti L."/>
            <person name="Westerberg I."/>
            <person name="Brannstrom I.O."/>
            <person name="Guillou S."/>
            <person name="Cros-Aarteil S."/>
            <person name="Calhoun S."/>
            <person name="Haridas S."/>
            <person name="Kuo A."/>
            <person name="Mondo S."/>
            <person name="Pangilinan J."/>
            <person name="Riley R."/>
            <person name="LaButti K."/>
            <person name="Andreopoulos B."/>
            <person name="Lipzen A."/>
            <person name="Chen C."/>
            <person name="Yan M."/>
            <person name="Daum C."/>
            <person name="Ng V."/>
            <person name="Clum A."/>
            <person name="Steindorff A."/>
            <person name="Ohm R.A."/>
            <person name="Martin F."/>
            <person name="Silar P."/>
            <person name="Natvig D.O."/>
            <person name="Lalanne C."/>
            <person name="Gautier V."/>
            <person name="Ament-Velasquez S.L."/>
            <person name="Kruys A."/>
            <person name="Hutchinson M.I."/>
            <person name="Powell A.J."/>
            <person name="Barry K."/>
            <person name="Miller A.N."/>
            <person name="Grigoriev I.V."/>
            <person name="Debuchy R."/>
            <person name="Gladieux P."/>
            <person name="Hiltunen Thoren M."/>
            <person name="Johannesson H."/>
        </authorList>
    </citation>
    <scope>NUCLEOTIDE SEQUENCE</scope>
    <source>
        <strain evidence="3">PSN243</strain>
    </source>
</reference>
<organism evidence="3 4">
    <name type="scientific">Podospora aff. communis PSN243</name>
    <dbReference type="NCBI Taxonomy" id="3040156"/>
    <lineage>
        <taxon>Eukaryota</taxon>
        <taxon>Fungi</taxon>
        <taxon>Dikarya</taxon>
        <taxon>Ascomycota</taxon>
        <taxon>Pezizomycotina</taxon>
        <taxon>Sordariomycetes</taxon>
        <taxon>Sordariomycetidae</taxon>
        <taxon>Sordariales</taxon>
        <taxon>Podosporaceae</taxon>
        <taxon>Podospora</taxon>
    </lineage>
</organism>
<keyword evidence="1" id="KW-0175">Coiled coil</keyword>
<keyword evidence="4" id="KW-1185">Reference proteome</keyword>
<proteinExistence type="predicted"/>
<evidence type="ECO:0000313" key="3">
    <source>
        <dbReference type="EMBL" id="KAK4453931.1"/>
    </source>
</evidence>
<evidence type="ECO:0000256" key="2">
    <source>
        <dbReference type="SAM" id="MobiDB-lite"/>
    </source>
</evidence>
<dbReference type="EMBL" id="MU865918">
    <property type="protein sequence ID" value="KAK4453931.1"/>
    <property type="molecule type" value="Genomic_DNA"/>
</dbReference>
<feature type="compositionally biased region" description="Basic residues" evidence="2">
    <location>
        <begin position="191"/>
        <end position="211"/>
    </location>
</feature>
<reference evidence="3" key="2">
    <citation type="submission" date="2023-05" db="EMBL/GenBank/DDBJ databases">
        <authorList>
            <consortium name="Lawrence Berkeley National Laboratory"/>
            <person name="Steindorff A."/>
            <person name="Hensen N."/>
            <person name="Bonometti L."/>
            <person name="Westerberg I."/>
            <person name="Brannstrom I.O."/>
            <person name="Guillou S."/>
            <person name="Cros-Aarteil S."/>
            <person name="Calhoun S."/>
            <person name="Haridas S."/>
            <person name="Kuo A."/>
            <person name="Mondo S."/>
            <person name="Pangilinan J."/>
            <person name="Riley R."/>
            <person name="Labutti K."/>
            <person name="Andreopoulos B."/>
            <person name="Lipzen A."/>
            <person name="Chen C."/>
            <person name="Yanf M."/>
            <person name="Daum C."/>
            <person name="Ng V."/>
            <person name="Clum A."/>
            <person name="Ohm R."/>
            <person name="Martin F."/>
            <person name="Silar P."/>
            <person name="Natvig D."/>
            <person name="Lalanne C."/>
            <person name="Gautier V."/>
            <person name="Ament-Velasquez S.L."/>
            <person name="Kruys A."/>
            <person name="Hutchinson M.I."/>
            <person name="Powell A.J."/>
            <person name="Barry K."/>
            <person name="Miller A.N."/>
            <person name="Grigoriev I.V."/>
            <person name="Debuchy R."/>
            <person name="Gladieux P."/>
            <person name="Thoren M.H."/>
            <person name="Johannesson H."/>
        </authorList>
    </citation>
    <scope>NUCLEOTIDE SEQUENCE</scope>
    <source>
        <strain evidence="3">PSN243</strain>
    </source>
</reference>
<protein>
    <submittedName>
        <fullName evidence="3">Uncharacterized protein</fullName>
    </submittedName>
</protein>
<feature type="region of interest" description="Disordered" evidence="2">
    <location>
        <begin position="289"/>
        <end position="370"/>
    </location>
</feature>
<feature type="region of interest" description="Disordered" evidence="2">
    <location>
        <begin position="397"/>
        <end position="434"/>
    </location>
</feature>
<feature type="compositionally biased region" description="Basic and acidic residues" evidence="2">
    <location>
        <begin position="417"/>
        <end position="433"/>
    </location>
</feature>
<accession>A0AAV9H1M4</accession>
<evidence type="ECO:0000313" key="4">
    <source>
        <dbReference type="Proteomes" id="UP001321760"/>
    </source>
</evidence>
<feature type="region of interest" description="Disordered" evidence="2">
    <location>
        <begin position="174"/>
        <end position="212"/>
    </location>
</feature>
<comment type="caution">
    <text evidence="3">The sequence shown here is derived from an EMBL/GenBank/DDBJ whole genome shotgun (WGS) entry which is preliminary data.</text>
</comment>
<feature type="compositionally biased region" description="Polar residues" evidence="2">
    <location>
        <begin position="253"/>
        <end position="270"/>
    </location>
</feature>
<feature type="coiled-coil region" evidence="1">
    <location>
        <begin position="106"/>
        <end position="174"/>
    </location>
</feature>
<feature type="region of interest" description="Disordered" evidence="2">
    <location>
        <begin position="244"/>
        <end position="275"/>
    </location>
</feature>
<sequence length="448" mass="49984">MESLMLSDSETDDDLSLFVDASVSSLEVDEDSTGESSTDDSSDSDAESSNKSDGESEDQAPKVGTLQMDIIMRTCERIEEQGHTMQQLLNMAEELLVSDELRTNCVTELGQTVEQLQEAAEDLKYRTDCIQELGQTIERLQAMIEELKDKTDCVKELGEAAEQLQLRVEELKQRAEADSIGPPPSPLALSHPKRKRSTSRCDRRCKKKRRMSIPERRARWIRTKLRAAASHPYARQLYRLKKAKKALSPPVNDMTTTQEEGAAQRSSATPEPTVPDFETHYEIVISIEPTFPVSRSPEPAEDGDIAASTRPTSPLPRSPEPADEDIELQNERRPTSPVPHFLEAAEDDDDESISMAEDHDDGPFSNVEYQDDDHVSVTDSILELMEDMDTTPMVLDAASTQQQSSDDSDAAELNMVDSHKDTTPESTGQEKMKGSTWLGRFNPMAYLI</sequence>
<gene>
    <name evidence="3" type="ORF">QBC34DRAFT_434141</name>
</gene>